<evidence type="ECO:0000256" key="4">
    <source>
        <dbReference type="ARBA" id="ARBA00023136"/>
    </source>
</evidence>
<proteinExistence type="predicted"/>
<name>A0A5N5TAU8_9CRUS</name>
<protein>
    <submittedName>
        <fullName evidence="5">Proton-coupled folate transporter</fullName>
    </submittedName>
</protein>
<dbReference type="GO" id="GO:0016020">
    <property type="term" value="C:membrane"/>
    <property type="evidence" value="ECO:0007669"/>
    <property type="project" value="UniProtKB-SubCell"/>
</dbReference>
<keyword evidence="6" id="KW-1185">Reference proteome</keyword>
<comment type="caution">
    <text evidence="5">The sequence shown here is derived from an EMBL/GenBank/DDBJ whole genome shotgun (WGS) entry which is preliminary data.</text>
</comment>
<evidence type="ECO:0000313" key="5">
    <source>
        <dbReference type="EMBL" id="KAB7502090.1"/>
    </source>
</evidence>
<dbReference type="OrthoDB" id="3026777at2759"/>
<dbReference type="Proteomes" id="UP000326759">
    <property type="component" value="Unassembled WGS sequence"/>
</dbReference>
<dbReference type="PANTHER" id="PTHR23507:SF1">
    <property type="entry name" value="FI18259P1-RELATED"/>
    <property type="match status" value="1"/>
</dbReference>
<evidence type="ECO:0000256" key="1">
    <source>
        <dbReference type="ARBA" id="ARBA00004141"/>
    </source>
</evidence>
<dbReference type="EMBL" id="SEYY01008601">
    <property type="protein sequence ID" value="KAB7502090.1"/>
    <property type="molecule type" value="Genomic_DNA"/>
</dbReference>
<evidence type="ECO:0000256" key="3">
    <source>
        <dbReference type="ARBA" id="ARBA00022989"/>
    </source>
</evidence>
<keyword evidence="4" id="KW-0472">Membrane</keyword>
<keyword evidence="2" id="KW-0812">Transmembrane</keyword>
<organism evidence="5 6">
    <name type="scientific">Armadillidium nasatum</name>
    <dbReference type="NCBI Taxonomy" id="96803"/>
    <lineage>
        <taxon>Eukaryota</taxon>
        <taxon>Metazoa</taxon>
        <taxon>Ecdysozoa</taxon>
        <taxon>Arthropoda</taxon>
        <taxon>Crustacea</taxon>
        <taxon>Multicrustacea</taxon>
        <taxon>Malacostraca</taxon>
        <taxon>Eumalacostraca</taxon>
        <taxon>Peracarida</taxon>
        <taxon>Isopoda</taxon>
        <taxon>Oniscidea</taxon>
        <taxon>Crinocheta</taxon>
        <taxon>Armadillidiidae</taxon>
        <taxon>Armadillidium</taxon>
    </lineage>
</organism>
<reference evidence="5 6" key="1">
    <citation type="journal article" date="2019" name="PLoS Biol.">
        <title>Sex chromosomes control vertical transmission of feminizing Wolbachia symbionts in an isopod.</title>
        <authorList>
            <person name="Becking T."/>
            <person name="Chebbi M.A."/>
            <person name="Giraud I."/>
            <person name="Moumen B."/>
            <person name="Laverre T."/>
            <person name="Caubet Y."/>
            <person name="Peccoud J."/>
            <person name="Gilbert C."/>
            <person name="Cordaux R."/>
        </authorList>
    </citation>
    <scope>NUCLEOTIDE SEQUENCE [LARGE SCALE GENOMIC DNA]</scope>
    <source>
        <strain evidence="5">ANa2</strain>
        <tissue evidence="5">Whole body excluding digestive tract and cuticle</tissue>
    </source>
</reference>
<dbReference type="PANTHER" id="PTHR23507">
    <property type="entry name" value="ZGC:174356"/>
    <property type="match status" value="1"/>
</dbReference>
<sequence>MNAQDLDTEILTASETEVVVEQPNYLNCFQRLCKIIKQITLEPCILLFFMAYSMGAPMQISVMVDKVCIIKYNYSTEICNNLSNYKTEQMDVQREASRLGMYSSIIENLPKILFVLFLGSWSDKHGRKIPLILPFIGGVLYSFIMW</sequence>
<evidence type="ECO:0000256" key="2">
    <source>
        <dbReference type="ARBA" id="ARBA00022692"/>
    </source>
</evidence>
<gene>
    <name evidence="5" type="ORF">Anas_08237</name>
</gene>
<keyword evidence="3" id="KW-1133">Transmembrane helix</keyword>
<dbReference type="AlphaFoldDB" id="A0A5N5TAU8"/>
<dbReference type="GO" id="GO:0022857">
    <property type="term" value="F:transmembrane transporter activity"/>
    <property type="evidence" value="ECO:0007669"/>
    <property type="project" value="TreeGrafter"/>
</dbReference>
<accession>A0A5N5TAU8</accession>
<comment type="subcellular location">
    <subcellularLocation>
        <location evidence="1">Membrane</location>
        <topology evidence="1">Multi-pass membrane protein</topology>
    </subcellularLocation>
</comment>
<feature type="non-terminal residue" evidence="5">
    <location>
        <position position="146"/>
    </location>
</feature>
<evidence type="ECO:0000313" key="6">
    <source>
        <dbReference type="Proteomes" id="UP000326759"/>
    </source>
</evidence>